<dbReference type="Pfam" id="PF03501">
    <property type="entry name" value="S10_plectin"/>
    <property type="match status" value="1"/>
</dbReference>
<accession>A0AAD5MHY7</accession>
<proteinExistence type="inferred from homology"/>
<evidence type="ECO:0000313" key="8">
    <source>
        <dbReference type="Proteomes" id="UP001196413"/>
    </source>
</evidence>
<organism evidence="7 8">
    <name type="scientific">Parelaphostrongylus tenuis</name>
    <name type="common">Meningeal worm</name>
    <dbReference type="NCBI Taxonomy" id="148309"/>
    <lineage>
        <taxon>Eukaryota</taxon>
        <taxon>Metazoa</taxon>
        <taxon>Ecdysozoa</taxon>
        <taxon>Nematoda</taxon>
        <taxon>Chromadorea</taxon>
        <taxon>Rhabditida</taxon>
        <taxon>Rhabditina</taxon>
        <taxon>Rhabditomorpha</taxon>
        <taxon>Strongyloidea</taxon>
        <taxon>Metastrongylidae</taxon>
        <taxon>Parelaphostrongylus</taxon>
    </lineage>
</organism>
<evidence type="ECO:0000256" key="1">
    <source>
        <dbReference type="ARBA" id="ARBA00004496"/>
    </source>
</evidence>
<keyword evidence="5" id="KW-0687">Ribonucleoprotein</keyword>
<dbReference type="PANTHER" id="PTHR12146:SF0">
    <property type="entry name" value="RIBOSOMAL PROTEIN S10"/>
    <property type="match status" value="1"/>
</dbReference>
<keyword evidence="8" id="KW-1185">Reference proteome</keyword>
<keyword evidence="3" id="KW-0963">Cytoplasm</keyword>
<sequence length="136" mass="15310">MLIPSKNRKAIYEYLFNEGVAVAKKDFNLKQHPNIPGVTNLEVIKALKSLASRELVKEQFAWRHYYWYLTDEGIAHLRESKPGEVRVTAVERIPRSTLGKDADREAYRIADKVTEAGPGAAMPYRAGFGRGAPPPQ</sequence>
<dbReference type="AlphaFoldDB" id="A0AAD5MHY7"/>
<comment type="caution">
    <text evidence="7">The sequence shown here is derived from an EMBL/GenBank/DDBJ whole genome shotgun (WGS) entry which is preliminary data.</text>
</comment>
<gene>
    <name evidence="7" type="ORF">KIN20_016905</name>
</gene>
<keyword evidence="4" id="KW-0689">Ribosomal protein</keyword>
<dbReference type="Proteomes" id="UP001196413">
    <property type="component" value="Unassembled WGS sequence"/>
</dbReference>
<comment type="subcellular location">
    <subcellularLocation>
        <location evidence="1">Cytoplasm</location>
    </subcellularLocation>
</comment>
<evidence type="ECO:0000313" key="7">
    <source>
        <dbReference type="EMBL" id="KAJ1358475.1"/>
    </source>
</evidence>
<evidence type="ECO:0000256" key="4">
    <source>
        <dbReference type="ARBA" id="ARBA00022980"/>
    </source>
</evidence>
<dbReference type="InterPro" id="IPR037447">
    <property type="entry name" value="Ribosomal_eS10"/>
</dbReference>
<dbReference type="InterPro" id="IPR005326">
    <property type="entry name" value="Plectin_eS10_N"/>
</dbReference>
<dbReference type="GO" id="GO:0022627">
    <property type="term" value="C:cytosolic small ribosomal subunit"/>
    <property type="evidence" value="ECO:0007669"/>
    <property type="project" value="TreeGrafter"/>
</dbReference>
<reference evidence="7" key="1">
    <citation type="submission" date="2021-06" db="EMBL/GenBank/DDBJ databases">
        <title>Parelaphostrongylus tenuis whole genome reference sequence.</title>
        <authorList>
            <person name="Garwood T.J."/>
            <person name="Larsen P.A."/>
            <person name="Fountain-Jones N.M."/>
            <person name="Garbe J.R."/>
            <person name="Macchietto M.G."/>
            <person name="Kania S.A."/>
            <person name="Gerhold R.W."/>
            <person name="Richards J.E."/>
            <person name="Wolf T.M."/>
        </authorList>
    </citation>
    <scope>NUCLEOTIDE SEQUENCE</scope>
    <source>
        <strain evidence="7">MNPRO001-30</strain>
        <tissue evidence="7">Meninges</tissue>
    </source>
</reference>
<name>A0AAD5MHY7_PARTN</name>
<feature type="domain" description="Plectin/eS10 N-terminal" evidence="6">
    <location>
        <begin position="3"/>
        <end position="79"/>
    </location>
</feature>
<dbReference type="GO" id="GO:0003735">
    <property type="term" value="F:structural constituent of ribosome"/>
    <property type="evidence" value="ECO:0007669"/>
    <property type="project" value="TreeGrafter"/>
</dbReference>
<dbReference type="PANTHER" id="PTHR12146">
    <property type="entry name" value="40S RIBOSOMAL PROTEIN S10"/>
    <property type="match status" value="1"/>
</dbReference>
<comment type="similarity">
    <text evidence="2">Belongs to the eukaryotic ribosomal protein eS10 family.</text>
</comment>
<evidence type="ECO:0000259" key="6">
    <source>
        <dbReference type="Pfam" id="PF03501"/>
    </source>
</evidence>
<evidence type="ECO:0000256" key="3">
    <source>
        <dbReference type="ARBA" id="ARBA00022490"/>
    </source>
</evidence>
<dbReference type="EMBL" id="JAHQIW010003381">
    <property type="protein sequence ID" value="KAJ1358475.1"/>
    <property type="molecule type" value="Genomic_DNA"/>
</dbReference>
<evidence type="ECO:0000256" key="2">
    <source>
        <dbReference type="ARBA" id="ARBA00007278"/>
    </source>
</evidence>
<evidence type="ECO:0000256" key="5">
    <source>
        <dbReference type="ARBA" id="ARBA00023274"/>
    </source>
</evidence>
<protein>
    <recommendedName>
        <fullName evidence="6">Plectin/eS10 N-terminal domain-containing protein</fullName>
    </recommendedName>
</protein>
<dbReference type="GO" id="GO:0003723">
    <property type="term" value="F:RNA binding"/>
    <property type="evidence" value="ECO:0007669"/>
    <property type="project" value="TreeGrafter"/>
</dbReference>
<dbReference type="InterPro" id="IPR036388">
    <property type="entry name" value="WH-like_DNA-bd_sf"/>
</dbReference>
<dbReference type="Gene3D" id="1.10.10.10">
    <property type="entry name" value="Winged helix-like DNA-binding domain superfamily/Winged helix DNA-binding domain"/>
    <property type="match status" value="1"/>
</dbReference>